<comment type="caution">
    <text evidence="1">The sequence shown here is derived from an EMBL/GenBank/DDBJ whole genome shotgun (WGS) entry which is preliminary data.</text>
</comment>
<name>A0A4R5N890_9LACO</name>
<dbReference type="AlphaFoldDB" id="A0A4R5N890"/>
<organism evidence="1 2">
    <name type="scientific">Leuconostoc fallax</name>
    <dbReference type="NCBI Taxonomy" id="1251"/>
    <lineage>
        <taxon>Bacteria</taxon>
        <taxon>Bacillati</taxon>
        <taxon>Bacillota</taxon>
        <taxon>Bacilli</taxon>
        <taxon>Lactobacillales</taxon>
        <taxon>Lactobacillaceae</taxon>
        <taxon>Leuconostoc</taxon>
    </lineage>
</organism>
<dbReference type="RefSeq" id="WP_010008541.1">
    <property type="nucleotide sequence ID" value="NZ_JAGYGP010000001.1"/>
</dbReference>
<sequence length="53" mass="6155">MSMYIQTLQKLFETLPMIANSDAVSRHVLAKEEIMSAYEHLDKAVTCLIIDRW</sequence>
<gene>
    <name evidence="1" type="ORF">C5L23_001465</name>
</gene>
<evidence type="ECO:0000313" key="1">
    <source>
        <dbReference type="EMBL" id="TDG67666.1"/>
    </source>
</evidence>
<keyword evidence="2" id="KW-1185">Reference proteome</keyword>
<dbReference type="Proteomes" id="UP000295681">
    <property type="component" value="Unassembled WGS sequence"/>
</dbReference>
<protein>
    <submittedName>
        <fullName evidence="1">Uncharacterized protein</fullName>
    </submittedName>
</protein>
<reference evidence="1 2" key="1">
    <citation type="journal article" date="2019" name="Appl. Microbiol. Biotechnol.">
        <title>Uncovering carbohydrate metabolism through a genotype-phenotype association study of 56 lactic acid bacteria genomes.</title>
        <authorList>
            <person name="Buron-Moles G."/>
            <person name="Chailyan A."/>
            <person name="Dolejs I."/>
            <person name="Forster J."/>
            <person name="Miks M.H."/>
        </authorList>
    </citation>
    <scope>NUCLEOTIDE SEQUENCE [LARGE SCALE GENOMIC DNA]</scope>
    <source>
        <strain evidence="1 2">ATCC 700006</strain>
    </source>
</reference>
<dbReference type="STRING" id="907931.GCA_000165675_00077"/>
<proteinExistence type="predicted"/>
<accession>A0A4R5N890</accession>
<dbReference type="EMBL" id="PUFI01000015">
    <property type="protein sequence ID" value="TDG67666.1"/>
    <property type="molecule type" value="Genomic_DNA"/>
</dbReference>
<evidence type="ECO:0000313" key="2">
    <source>
        <dbReference type="Proteomes" id="UP000295681"/>
    </source>
</evidence>